<sequence length="223" mass="22707">AELAAAQRVADDLAVRNRLARELHDSVGHALTVTTLQAEAAARVLDGDPEFARRALGAIADAGRGALADLDHVLGILRDGPGESPPTAPTADLADLPGLLDGARTAGVDFLLDGRGDLGAVPAVVSREAYRIVQESLTNALRHAGPVPVAVRLDAGAGQLAVDVENPLGHKGSTVERTSGGRGVAGMAERVRVLRGELAAGREGGAWRVAARLPWSGASGSGP</sequence>
<name>A0ABW3VL26_9PSEU</name>
<evidence type="ECO:0000256" key="5">
    <source>
        <dbReference type="ARBA" id="ARBA00022741"/>
    </source>
</evidence>
<dbReference type="GO" id="GO:0016301">
    <property type="term" value="F:kinase activity"/>
    <property type="evidence" value="ECO:0007669"/>
    <property type="project" value="UniProtKB-KW"/>
</dbReference>
<dbReference type="EC" id="2.7.13.3" evidence="2"/>
<accession>A0ABW3VL26</accession>
<dbReference type="InterPro" id="IPR050482">
    <property type="entry name" value="Sensor_HK_TwoCompSys"/>
</dbReference>
<dbReference type="PANTHER" id="PTHR24421:SF10">
    <property type="entry name" value="NITRATE_NITRITE SENSOR PROTEIN NARQ"/>
    <property type="match status" value="1"/>
</dbReference>
<dbReference type="Gene3D" id="3.30.565.10">
    <property type="entry name" value="Histidine kinase-like ATPase, C-terminal domain"/>
    <property type="match status" value="1"/>
</dbReference>
<evidence type="ECO:0000256" key="3">
    <source>
        <dbReference type="ARBA" id="ARBA00022553"/>
    </source>
</evidence>
<keyword evidence="8" id="KW-0902">Two-component regulatory system</keyword>
<dbReference type="Pfam" id="PF07730">
    <property type="entry name" value="HisKA_3"/>
    <property type="match status" value="1"/>
</dbReference>
<feature type="domain" description="Signal transduction histidine kinase subgroup 3 dimerisation and phosphoacceptor" evidence="9">
    <location>
        <begin position="16"/>
        <end position="79"/>
    </location>
</feature>
<dbReference type="CDD" id="cd16917">
    <property type="entry name" value="HATPase_UhpB-NarQ-NarX-like"/>
    <property type="match status" value="1"/>
</dbReference>
<proteinExistence type="predicted"/>
<gene>
    <name evidence="10" type="ORF">ACFQ34_18675</name>
</gene>
<dbReference type="PANTHER" id="PTHR24421">
    <property type="entry name" value="NITRATE/NITRITE SENSOR PROTEIN NARX-RELATED"/>
    <property type="match status" value="1"/>
</dbReference>
<keyword evidence="11" id="KW-1185">Reference proteome</keyword>
<keyword evidence="7" id="KW-0067">ATP-binding</keyword>
<evidence type="ECO:0000256" key="2">
    <source>
        <dbReference type="ARBA" id="ARBA00012438"/>
    </source>
</evidence>
<keyword evidence="6 10" id="KW-0418">Kinase</keyword>
<dbReference type="EMBL" id="JBHTMB010000153">
    <property type="protein sequence ID" value="MFD1235318.1"/>
    <property type="molecule type" value="Genomic_DNA"/>
</dbReference>
<evidence type="ECO:0000256" key="7">
    <source>
        <dbReference type="ARBA" id="ARBA00022840"/>
    </source>
</evidence>
<dbReference type="RefSeq" id="WP_379653039.1">
    <property type="nucleotide sequence ID" value="NZ_JBHTMB010000153.1"/>
</dbReference>
<dbReference type="InterPro" id="IPR011712">
    <property type="entry name" value="Sig_transdc_His_kin_sub3_dim/P"/>
</dbReference>
<reference evidence="11" key="1">
    <citation type="journal article" date="2019" name="Int. J. Syst. Evol. Microbiol.">
        <title>The Global Catalogue of Microorganisms (GCM) 10K type strain sequencing project: providing services to taxonomists for standard genome sequencing and annotation.</title>
        <authorList>
            <consortium name="The Broad Institute Genomics Platform"/>
            <consortium name="The Broad Institute Genome Sequencing Center for Infectious Disease"/>
            <person name="Wu L."/>
            <person name="Ma J."/>
        </authorList>
    </citation>
    <scope>NUCLEOTIDE SEQUENCE [LARGE SCALE GENOMIC DNA]</scope>
    <source>
        <strain evidence="11">CCUG 49018</strain>
    </source>
</reference>
<dbReference type="Gene3D" id="1.20.5.1930">
    <property type="match status" value="1"/>
</dbReference>
<comment type="catalytic activity">
    <reaction evidence="1">
        <text>ATP + protein L-histidine = ADP + protein N-phospho-L-histidine.</text>
        <dbReference type="EC" id="2.7.13.3"/>
    </reaction>
</comment>
<evidence type="ECO:0000313" key="11">
    <source>
        <dbReference type="Proteomes" id="UP001597182"/>
    </source>
</evidence>
<comment type="caution">
    <text evidence="10">The sequence shown here is derived from an EMBL/GenBank/DDBJ whole genome shotgun (WGS) entry which is preliminary data.</text>
</comment>
<evidence type="ECO:0000313" key="10">
    <source>
        <dbReference type="EMBL" id="MFD1235318.1"/>
    </source>
</evidence>
<keyword evidence="5" id="KW-0547">Nucleotide-binding</keyword>
<evidence type="ECO:0000256" key="1">
    <source>
        <dbReference type="ARBA" id="ARBA00000085"/>
    </source>
</evidence>
<keyword evidence="4" id="KW-0808">Transferase</keyword>
<keyword evidence="3" id="KW-0597">Phosphoprotein</keyword>
<evidence type="ECO:0000256" key="4">
    <source>
        <dbReference type="ARBA" id="ARBA00022679"/>
    </source>
</evidence>
<evidence type="ECO:0000256" key="8">
    <source>
        <dbReference type="ARBA" id="ARBA00023012"/>
    </source>
</evidence>
<dbReference type="SUPFAM" id="SSF55874">
    <property type="entry name" value="ATPase domain of HSP90 chaperone/DNA topoisomerase II/histidine kinase"/>
    <property type="match status" value="1"/>
</dbReference>
<evidence type="ECO:0000259" key="9">
    <source>
        <dbReference type="Pfam" id="PF07730"/>
    </source>
</evidence>
<protein>
    <recommendedName>
        <fullName evidence="2">histidine kinase</fullName>
        <ecNumber evidence="2">2.7.13.3</ecNumber>
    </recommendedName>
</protein>
<feature type="non-terminal residue" evidence="10">
    <location>
        <position position="1"/>
    </location>
</feature>
<organism evidence="10 11">
    <name type="scientific">Pseudonocardia benzenivorans</name>
    <dbReference type="NCBI Taxonomy" id="228005"/>
    <lineage>
        <taxon>Bacteria</taxon>
        <taxon>Bacillati</taxon>
        <taxon>Actinomycetota</taxon>
        <taxon>Actinomycetes</taxon>
        <taxon>Pseudonocardiales</taxon>
        <taxon>Pseudonocardiaceae</taxon>
        <taxon>Pseudonocardia</taxon>
    </lineage>
</organism>
<evidence type="ECO:0000256" key="6">
    <source>
        <dbReference type="ARBA" id="ARBA00022777"/>
    </source>
</evidence>
<dbReference type="InterPro" id="IPR036890">
    <property type="entry name" value="HATPase_C_sf"/>
</dbReference>
<dbReference type="Proteomes" id="UP001597182">
    <property type="component" value="Unassembled WGS sequence"/>
</dbReference>